<dbReference type="RefSeq" id="XP_035663919.1">
    <property type="nucleotide sequence ID" value="XM_035808026.1"/>
</dbReference>
<dbReference type="OMA" id="FTKSSHE"/>
<evidence type="ECO:0000256" key="1">
    <source>
        <dbReference type="ARBA" id="ARBA00004651"/>
    </source>
</evidence>
<dbReference type="OrthoDB" id="2376984at2759"/>
<keyword evidence="4 8" id="KW-0812">Transmembrane</keyword>
<keyword evidence="7" id="KW-0675">Receptor</keyword>
<proteinExistence type="predicted"/>
<dbReference type="GO" id="GO:0034632">
    <property type="term" value="F:retinol transmembrane transporter activity"/>
    <property type="evidence" value="ECO:0007669"/>
    <property type="project" value="InterPro"/>
</dbReference>
<evidence type="ECO:0000256" key="7">
    <source>
        <dbReference type="ARBA" id="ARBA00023170"/>
    </source>
</evidence>
<evidence type="ECO:0000256" key="6">
    <source>
        <dbReference type="ARBA" id="ARBA00023136"/>
    </source>
</evidence>
<dbReference type="Proteomes" id="UP000001554">
    <property type="component" value="Unplaced"/>
</dbReference>
<comment type="subcellular location">
    <subcellularLocation>
        <location evidence="1">Cell membrane</location>
        <topology evidence="1">Multi-pass membrane protein</topology>
    </subcellularLocation>
</comment>
<evidence type="ECO:0000256" key="2">
    <source>
        <dbReference type="ARBA" id="ARBA00022448"/>
    </source>
</evidence>
<dbReference type="AlphaFoldDB" id="A0A9J7KHS2"/>
<dbReference type="GO" id="GO:0005886">
    <property type="term" value="C:plasma membrane"/>
    <property type="evidence" value="ECO:0007669"/>
    <property type="project" value="UniProtKB-SubCell"/>
</dbReference>
<evidence type="ECO:0000256" key="3">
    <source>
        <dbReference type="ARBA" id="ARBA00022475"/>
    </source>
</evidence>
<gene>
    <name evidence="10" type="primary">LOC118407549</name>
</gene>
<name>A0A9J7KHS2_BRAFL</name>
<organism evidence="9 10">
    <name type="scientific">Branchiostoma floridae</name>
    <name type="common">Florida lancelet</name>
    <name type="synonym">Amphioxus</name>
    <dbReference type="NCBI Taxonomy" id="7739"/>
    <lineage>
        <taxon>Eukaryota</taxon>
        <taxon>Metazoa</taxon>
        <taxon>Chordata</taxon>
        <taxon>Cephalochordata</taxon>
        <taxon>Leptocardii</taxon>
        <taxon>Amphioxiformes</taxon>
        <taxon>Branchiostomatidae</taxon>
        <taxon>Branchiostoma</taxon>
    </lineage>
</organism>
<keyword evidence="3" id="KW-1003">Cell membrane</keyword>
<protein>
    <submittedName>
        <fullName evidence="10">Stimulated by retinoic acid gene 6 protein-like</fullName>
    </submittedName>
</protein>
<accession>A0A9J7KHS2</accession>
<dbReference type="Pfam" id="PF14752">
    <property type="entry name" value="RBP_receptor"/>
    <property type="match status" value="1"/>
</dbReference>
<keyword evidence="2" id="KW-0813">Transport</keyword>
<feature type="transmembrane region" description="Helical" evidence="8">
    <location>
        <begin position="104"/>
        <end position="124"/>
    </location>
</feature>
<evidence type="ECO:0000256" key="4">
    <source>
        <dbReference type="ARBA" id="ARBA00022692"/>
    </source>
</evidence>
<feature type="transmembrane region" description="Helical" evidence="8">
    <location>
        <begin position="69"/>
        <end position="92"/>
    </location>
</feature>
<evidence type="ECO:0000313" key="10">
    <source>
        <dbReference type="RefSeq" id="XP_035663919.1"/>
    </source>
</evidence>
<sequence>MVPGCYLIAFVTSSVLLVCYMLCAFVRYRTHRLRLQRGDKSFLPRPRDLPHPGNMLSESMKYSGIQIAYFLWGYYMLQLMLYLVTMVISYFLVLPLLGVVSSFYLQPLWTLLPTVVLSLLVNYVQIFVSRKALLQDHCYKDGGSRERVKALALDNRRVYHNFSYFLFFFNILLGFYSCLLRIVKGILLGLVFLARVDLSGLMQGYQHWDFGKVIL</sequence>
<dbReference type="GeneID" id="118407549"/>
<evidence type="ECO:0000256" key="5">
    <source>
        <dbReference type="ARBA" id="ARBA00022989"/>
    </source>
</evidence>
<dbReference type="InterPro" id="IPR026612">
    <property type="entry name" value="STRA6-like"/>
</dbReference>
<keyword evidence="6 8" id="KW-0472">Membrane</keyword>
<feature type="transmembrane region" description="Helical" evidence="8">
    <location>
        <begin position="6"/>
        <end position="28"/>
    </location>
</feature>
<reference evidence="10" key="1">
    <citation type="submission" date="2025-08" db="UniProtKB">
        <authorList>
            <consortium name="RefSeq"/>
        </authorList>
    </citation>
    <scope>IDENTIFICATION</scope>
    <source>
        <strain evidence="10">S238N-H82</strain>
        <tissue evidence="10">Testes</tissue>
    </source>
</reference>
<keyword evidence="5 8" id="KW-1133">Transmembrane helix</keyword>
<feature type="transmembrane region" description="Helical" evidence="8">
    <location>
        <begin position="164"/>
        <end position="194"/>
    </location>
</feature>
<evidence type="ECO:0000256" key="8">
    <source>
        <dbReference type="SAM" id="Phobius"/>
    </source>
</evidence>
<evidence type="ECO:0000313" key="9">
    <source>
        <dbReference type="Proteomes" id="UP000001554"/>
    </source>
</evidence>
<keyword evidence="9" id="KW-1185">Reference proteome</keyword>
<dbReference type="GO" id="GO:0038023">
    <property type="term" value="F:signaling receptor activity"/>
    <property type="evidence" value="ECO:0007669"/>
    <property type="project" value="InterPro"/>
</dbReference>
<dbReference type="PANTHER" id="PTHR21444">
    <property type="entry name" value="COILED-COIL DOMAIN-CONTAINING PROTEIN 180"/>
    <property type="match status" value="1"/>
</dbReference>
<dbReference type="KEGG" id="bfo:118407549"/>
<dbReference type="PANTHER" id="PTHR21444:SF15">
    <property type="entry name" value="RECEPTOR FOR RETINOL UPTAKE STRA6"/>
    <property type="match status" value="1"/>
</dbReference>